<dbReference type="AlphaFoldDB" id="A0A9P8VCR1"/>
<reference evidence="2" key="1">
    <citation type="journal article" date="2021" name="Nat. Commun.">
        <title>Genetic determinants of endophytism in the Arabidopsis root mycobiome.</title>
        <authorList>
            <person name="Mesny F."/>
            <person name="Miyauchi S."/>
            <person name="Thiergart T."/>
            <person name="Pickel B."/>
            <person name="Atanasova L."/>
            <person name="Karlsson M."/>
            <person name="Huettel B."/>
            <person name="Barry K.W."/>
            <person name="Haridas S."/>
            <person name="Chen C."/>
            <person name="Bauer D."/>
            <person name="Andreopoulos W."/>
            <person name="Pangilinan J."/>
            <person name="LaButti K."/>
            <person name="Riley R."/>
            <person name="Lipzen A."/>
            <person name="Clum A."/>
            <person name="Drula E."/>
            <person name="Henrissat B."/>
            <person name="Kohler A."/>
            <person name="Grigoriev I.V."/>
            <person name="Martin F.M."/>
            <person name="Hacquard S."/>
        </authorList>
    </citation>
    <scope>NUCLEOTIDE SEQUENCE</scope>
    <source>
        <strain evidence="2">MPI-SDFR-AT-0117</strain>
    </source>
</reference>
<evidence type="ECO:0008006" key="4">
    <source>
        <dbReference type="Google" id="ProtNLM"/>
    </source>
</evidence>
<evidence type="ECO:0000313" key="2">
    <source>
        <dbReference type="EMBL" id="KAH6687876.1"/>
    </source>
</evidence>
<feature type="region of interest" description="Disordered" evidence="1">
    <location>
        <begin position="186"/>
        <end position="215"/>
    </location>
</feature>
<organism evidence="2 3">
    <name type="scientific">Plectosphaerella plurivora</name>
    <dbReference type="NCBI Taxonomy" id="936078"/>
    <lineage>
        <taxon>Eukaryota</taxon>
        <taxon>Fungi</taxon>
        <taxon>Dikarya</taxon>
        <taxon>Ascomycota</taxon>
        <taxon>Pezizomycotina</taxon>
        <taxon>Sordariomycetes</taxon>
        <taxon>Hypocreomycetidae</taxon>
        <taxon>Glomerellales</taxon>
        <taxon>Plectosphaerellaceae</taxon>
        <taxon>Plectosphaerella</taxon>
    </lineage>
</organism>
<protein>
    <recommendedName>
        <fullName evidence="4">FAR1 domain-containing protein</fullName>
    </recommendedName>
</protein>
<proteinExistence type="predicted"/>
<evidence type="ECO:0000313" key="3">
    <source>
        <dbReference type="Proteomes" id="UP000770015"/>
    </source>
</evidence>
<accession>A0A9P8VCR1</accession>
<gene>
    <name evidence="2" type="ORF">F5X68DRAFT_206424</name>
</gene>
<sequence>MESDSDLFDTLQAAYDSCQRMALERHFAVTRGRTTRSKGANRKYDPKGRVMRQDITCTRGSTNTASVRSKGRTTKTACPWRAKIVHVKAIDRYRLTIQNDTHNHEIDATDDWSPANIAAVRRWQRNTQPAIIAEIHRLAATGSLSSTKIAAQIRENRDLAGPDGTVLINAADVANEIRQHRLTLAARPQGEHQDSEAAQQPSGTAAPAPGRADDIPALNRRIDGIENTLSQLMTLVQQVAARLPPAPPPAVAHAHAPPPLHPHPNAVTANAAASHLHDHSVANNGGNHTMGMGFQ</sequence>
<feature type="compositionally biased region" description="Pro residues" evidence="1">
    <location>
        <begin position="245"/>
        <end position="262"/>
    </location>
</feature>
<name>A0A9P8VCR1_9PEZI</name>
<evidence type="ECO:0000256" key="1">
    <source>
        <dbReference type="SAM" id="MobiDB-lite"/>
    </source>
</evidence>
<dbReference type="EMBL" id="JAGSXJ010000010">
    <property type="protein sequence ID" value="KAH6687876.1"/>
    <property type="molecule type" value="Genomic_DNA"/>
</dbReference>
<keyword evidence="3" id="KW-1185">Reference proteome</keyword>
<feature type="region of interest" description="Disordered" evidence="1">
    <location>
        <begin position="245"/>
        <end position="264"/>
    </location>
</feature>
<dbReference type="Proteomes" id="UP000770015">
    <property type="component" value="Unassembled WGS sequence"/>
</dbReference>
<dbReference type="OrthoDB" id="10337407at2759"/>
<comment type="caution">
    <text evidence="2">The sequence shown here is derived from an EMBL/GenBank/DDBJ whole genome shotgun (WGS) entry which is preliminary data.</text>
</comment>